<accession>A0A7I8IFN7</accession>
<sequence>MCLAAGDGVPAMHYFGVGSGAGVQRTMLSFHTPGRRGTVAGEKGITTRVITNAGTPKRSEDKLRALCGKRISSRLLLILLMWTVVLRILDMPRILVEIPLIGPAAQKP</sequence>
<protein>
    <submittedName>
        <fullName evidence="1">Uncharacterized protein</fullName>
    </submittedName>
</protein>
<gene>
    <name evidence="1" type="ORF">SI7747_02003156</name>
    <name evidence="2" type="ORF">SI8410_02003450</name>
</gene>
<evidence type="ECO:0000313" key="2">
    <source>
        <dbReference type="EMBL" id="CAA7392311.1"/>
    </source>
</evidence>
<proteinExistence type="predicted"/>
<dbReference type="EMBL" id="LR743589">
    <property type="protein sequence ID" value="CAA2616945.1"/>
    <property type="molecule type" value="Genomic_DNA"/>
</dbReference>
<name>A0A7I8IFN7_SPIIN</name>
<dbReference type="EMBL" id="LR746265">
    <property type="protein sequence ID" value="CAA7392311.1"/>
    <property type="molecule type" value="Genomic_DNA"/>
</dbReference>
<evidence type="ECO:0000313" key="3">
    <source>
        <dbReference type="Proteomes" id="UP000663760"/>
    </source>
</evidence>
<keyword evidence="3" id="KW-1185">Reference proteome</keyword>
<evidence type="ECO:0000313" key="1">
    <source>
        <dbReference type="EMBL" id="CAA2616945.1"/>
    </source>
</evidence>
<organism evidence="1">
    <name type="scientific">Spirodela intermedia</name>
    <name type="common">Intermediate duckweed</name>
    <dbReference type="NCBI Taxonomy" id="51605"/>
    <lineage>
        <taxon>Eukaryota</taxon>
        <taxon>Viridiplantae</taxon>
        <taxon>Streptophyta</taxon>
        <taxon>Embryophyta</taxon>
        <taxon>Tracheophyta</taxon>
        <taxon>Spermatophyta</taxon>
        <taxon>Magnoliopsida</taxon>
        <taxon>Liliopsida</taxon>
        <taxon>Araceae</taxon>
        <taxon>Lemnoideae</taxon>
        <taxon>Spirodela</taxon>
    </lineage>
</organism>
<reference evidence="1" key="1">
    <citation type="submission" date="2019-12" db="EMBL/GenBank/DDBJ databases">
        <authorList>
            <person name="Scholz U."/>
            <person name="Mascher M."/>
            <person name="Fiebig A."/>
        </authorList>
    </citation>
    <scope>NUCLEOTIDE SEQUENCE</scope>
</reference>
<dbReference type="Proteomes" id="UP000663760">
    <property type="component" value="Chromosome 2"/>
</dbReference>
<dbReference type="AlphaFoldDB" id="A0A7I8IFN7"/>